<proteinExistence type="predicted"/>
<accession>A0A914DP11</accession>
<name>A0A914DP11_9BILA</name>
<dbReference type="WBParaSite" id="ACRNAN_scaffold332.g30756.t1">
    <property type="protein sequence ID" value="ACRNAN_scaffold332.g30756.t1"/>
    <property type="gene ID" value="ACRNAN_scaffold332.g30756"/>
</dbReference>
<sequence length="68" mass="8002">MEVNLHNIIALLNQHFGPIQESTMNHTELCLAEDIIEMIEMKQNSSSYWDLDFVQPEDFIDDSYPEEE</sequence>
<evidence type="ECO:0000313" key="2">
    <source>
        <dbReference type="WBParaSite" id="ACRNAN_scaffold332.g30756.t1"/>
    </source>
</evidence>
<protein>
    <submittedName>
        <fullName evidence="2">Uncharacterized protein</fullName>
    </submittedName>
</protein>
<keyword evidence="1" id="KW-1185">Reference proteome</keyword>
<evidence type="ECO:0000313" key="1">
    <source>
        <dbReference type="Proteomes" id="UP000887540"/>
    </source>
</evidence>
<dbReference type="Proteomes" id="UP000887540">
    <property type="component" value="Unplaced"/>
</dbReference>
<reference evidence="2" key="1">
    <citation type="submission" date="2022-11" db="UniProtKB">
        <authorList>
            <consortium name="WormBaseParasite"/>
        </authorList>
    </citation>
    <scope>IDENTIFICATION</scope>
</reference>
<dbReference type="AlphaFoldDB" id="A0A914DP11"/>
<organism evidence="1 2">
    <name type="scientific">Acrobeloides nanus</name>
    <dbReference type="NCBI Taxonomy" id="290746"/>
    <lineage>
        <taxon>Eukaryota</taxon>
        <taxon>Metazoa</taxon>
        <taxon>Ecdysozoa</taxon>
        <taxon>Nematoda</taxon>
        <taxon>Chromadorea</taxon>
        <taxon>Rhabditida</taxon>
        <taxon>Tylenchina</taxon>
        <taxon>Cephalobomorpha</taxon>
        <taxon>Cephaloboidea</taxon>
        <taxon>Cephalobidae</taxon>
        <taxon>Acrobeloides</taxon>
    </lineage>
</organism>